<dbReference type="EMBL" id="CP029551">
    <property type="protein sequence ID" value="AWN37061.1"/>
    <property type="molecule type" value="Genomic_DNA"/>
</dbReference>
<proteinExistence type="predicted"/>
<dbReference type="KEGG" id="meti:DK427_16085"/>
<accession>A0A2U8VUB4</accession>
<dbReference type="OrthoDB" id="8004975at2"/>
<protein>
    <submittedName>
        <fullName evidence="2">Uncharacterized protein</fullName>
    </submittedName>
</protein>
<sequence length="92" mass="9413">MTPALSLPLCGGGWHPKGDGRDEVPQSGSDGAEQGSPLHAVRVRSGSRLPLSRPGLTTGPPSPAEGGGRMRGTEPPERAPGHAACPHRSEHP</sequence>
<feature type="region of interest" description="Disordered" evidence="1">
    <location>
        <begin position="1"/>
        <end position="92"/>
    </location>
</feature>
<reference evidence="2 3" key="1">
    <citation type="submission" date="2018-05" db="EMBL/GenBank/DDBJ databases">
        <title>Complete Genome Sequence of Methylobacterium sp. 17Sr1-43.</title>
        <authorList>
            <person name="Srinivasan S."/>
        </authorList>
    </citation>
    <scope>NUCLEOTIDE SEQUENCE [LARGE SCALE GENOMIC DNA]</scope>
    <source>
        <strain evidence="2 3">17Sr1-43</strain>
    </source>
</reference>
<name>A0A2U8VUB4_9HYPH</name>
<organism evidence="2 3">
    <name type="scientific">Methylobacterium radiodurans</name>
    <dbReference type="NCBI Taxonomy" id="2202828"/>
    <lineage>
        <taxon>Bacteria</taxon>
        <taxon>Pseudomonadati</taxon>
        <taxon>Pseudomonadota</taxon>
        <taxon>Alphaproteobacteria</taxon>
        <taxon>Hyphomicrobiales</taxon>
        <taxon>Methylobacteriaceae</taxon>
        <taxon>Methylobacterium</taxon>
    </lineage>
</organism>
<dbReference type="Proteomes" id="UP000246058">
    <property type="component" value="Chromosome"/>
</dbReference>
<evidence type="ECO:0000313" key="3">
    <source>
        <dbReference type="Proteomes" id="UP000246058"/>
    </source>
</evidence>
<keyword evidence="3" id="KW-1185">Reference proteome</keyword>
<dbReference type="AlphaFoldDB" id="A0A2U8VUB4"/>
<gene>
    <name evidence="2" type="ORF">DK427_16085</name>
</gene>
<evidence type="ECO:0000256" key="1">
    <source>
        <dbReference type="SAM" id="MobiDB-lite"/>
    </source>
</evidence>
<feature type="compositionally biased region" description="Basic and acidic residues" evidence="1">
    <location>
        <begin position="71"/>
        <end position="80"/>
    </location>
</feature>
<evidence type="ECO:0000313" key="2">
    <source>
        <dbReference type="EMBL" id="AWN37061.1"/>
    </source>
</evidence>